<comment type="caution">
    <text evidence="1">The sequence shown here is derived from an EMBL/GenBank/DDBJ whole genome shotgun (WGS) entry which is preliminary data.</text>
</comment>
<protein>
    <submittedName>
        <fullName evidence="1">Uncharacterized protein</fullName>
    </submittedName>
</protein>
<sequence>MSIFDIDDITKNSDVARSRFIVETLANKITDQAKLAAELGLYEIEINYHKLWFSIDDYSLGKQRIDLYELDLDSFVEPLYDEVISRGFTMSFTQSSFVGGKQTFVVSWKEPKELVRVGVFVPALKIKETADKNKDRQELVNELNQEFINFALVDQGEIAVTLHFDFFEGATDESSVVRHPLYRYIKKYEDNLDISVEDNELVEVRYTDDD</sequence>
<dbReference type="AlphaFoldDB" id="A0A9X6S622"/>
<evidence type="ECO:0000313" key="1">
    <source>
        <dbReference type="EMBL" id="PAY47763.1"/>
    </source>
</evidence>
<organism evidence="1 2">
    <name type="scientific">Ligilactobacillus salivarius</name>
    <dbReference type="NCBI Taxonomy" id="1624"/>
    <lineage>
        <taxon>Bacteria</taxon>
        <taxon>Bacillati</taxon>
        <taxon>Bacillota</taxon>
        <taxon>Bacilli</taxon>
        <taxon>Lactobacillales</taxon>
        <taxon>Lactobacillaceae</taxon>
        <taxon>Ligilactobacillus</taxon>
    </lineage>
</organism>
<dbReference type="RefSeq" id="WP_086201592.1">
    <property type="nucleotide sequence ID" value="NZ_LXZG01000120.1"/>
</dbReference>
<dbReference type="EMBL" id="LXZO01000077">
    <property type="protein sequence ID" value="PAY47763.1"/>
    <property type="molecule type" value="Genomic_DNA"/>
</dbReference>
<accession>A0A9X6S622</accession>
<reference evidence="1 2" key="1">
    <citation type="submission" date="2016-05" db="EMBL/GenBank/DDBJ databases">
        <authorList>
            <person name="Lee J.-Y."/>
            <person name="Kim E.B."/>
            <person name="Choi Y.-J."/>
        </authorList>
    </citation>
    <scope>NUCLEOTIDE SEQUENCE [LARGE SCALE GENOMIC DNA]</scope>
    <source>
        <strain evidence="1 2">KLA006</strain>
    </source>
</reference>
<gene>
    <name evidence="1" type="ORF">A8C52_05725</name>
</gene>
<name>A0A9X6S622_9LACO</name>
<dbReference type="Proteomes" id="UP000218139">
    <property type="component" value="Unassembled WGS sequence"/>
</dbReference>
<proteinExistence type="predicted"/>
<evidence type="ECO:0000313" key="2">
    <source>
        <dbReference type="Proteomes" id="UP000218139"/>
    </source>
</evidence>